<evidence type="ECO:0000313" key="3">
    <source>
        <dbReference type="Proteomes" id="UP000800096"/>
    </source>
</evidence>
<dbReference type="EMBL" id="ML979134">
    <property type="protein sequence ID" value="KAF1918154.1"/>
    <property type="molecule type" value="Genomic_DNA"/>
</dbReference>
<dbReference type="AlphaFoldDB" id="A0A6A5QUC1"/>
<proteinExistence type="predicted"/>
<sequence>MTRLFSTLLILASALVAHAGVQQIDFTGVGHIYVLQSDSWQTATPKQKVGCLDDYGKFVNDQTKACGTFSRLNNYPYTLSSKHGNCTFEDKTQPRNTDSIYGGADYAWNCQNNYKTEIYDELYTIDGFPYVFLCFGDFGCYYDAKKTPSGHEILALWQYRWGSQQMGITPGHVQLQLLWKKLGDLPKREDETKIPSPRIEISEGMQVPLEGRRAKDY</sequence>
<keyword evidence="3" id="KW-1185">Reference proteome</keyword>
<gene>
    <name evidence="2" type="ORF">BDU57DRAFT_555811</name>
</gene>
<evidence type="ECO:0000256" key="1">
    <source>
        <dbReference type="SAM" id="SignalP"/>
    </source>
</evidence>
<protein>
    <recommendedName>
        <fullName evidence="4">Secreted protein</fullName>
    </recommendedName>
</protein>
<evidence type="ECO:0000313" key="2">
    <source>
        <dbReference type="EMBL" id="KAF1918154.1"/>
    </source>
</evidence>
<feature type="chain" id="PRO_5025506352" description="Secreted protein" evidence="1">
    <location>
        <begin position="20"/>
        <end position="217"/>
    </location>
</feature>
<accession>A0A6A5QUC1</accession>
<name>A0A6A5QUC1_AMPQU</name>
<evidence type="ECO:0008006" key="4">
    <source>
        <dbReference type="Google" id="ProtNLM"/>
    </source>
</evidence>
<feature type="signal peptide" evidence="1">
    <location>
        <begin position="1"/>
        <end position="19"/>
    </location>
</feature>
<dbReference type="OrthoDB" id="3775566at2759"/>
<keyword evidence="1" id="KW-0732">Signal</keyword>
<dbReference type="Proteomes" id="UP000800096">
    <property type="component" value="Unassembled WGS sequence"/>
</dbReference>
<organism evidence="2 3">
    <name type="scientific">Ampelomyces quisqualis</name>
    <name type="common">Powdery mildew agent</name>
    <dbReference type="NCBI Taxonomy" id="50730"/>
    <lineage>
        <taxon>Eukaryota</taxon>
        <taxon>Fungi</taxon>
        <taxon>Dikarya</taxon>
        <taxon>Ascomycota</taxon>
        <taxon>Pezizomycotina</taxon>
        <taxon>Dothideomycetes</taxon>
        <taxon>Pleosporomycetidae</taxon>
        <taxon>Pleosporales</taxon>
        <taxon>Pleosporineae</taxon>
        <taxon>Phaeosphaeriaceae</taxon>
        <taxon>Ampelomyces</taxon>
    </lineage>
</organism>
<reference evidence="2" key="1">
    <citation type="journal article" date="2020" name="Stud. Mycol.">
        <title>101 Dothideomycetes genomes: a test case for predicting lifestyles and emergence of pathogens.</title>
        <authorList>
            <person name="Haridas S."/>
            <person name="Albert R."/>
            <person name="Binder M."/>
            <person name="Bloem J."/>
            <person name="Labutti K."/>
            <person name="Salamov A."/>
            <person name="Andreopoulos B."/>
            <person name="Baker S."/>
            <person name="Barry K."/>
            <person name="Bills G."/>
            <person name="Bluhm B."/>
            <person name="Cannon C."/>
            <person name="Castanera R."/>
            <person name="Culley D."/>
            <person name="Daum C."/>
            <person name="Ezra D."/>
            <person name="Gonzalez J."/>
            <person name="Henrissat B."/>
            <person name="Kuo A."/>
            <person name="Liang C."/>
            <person name="Lipzen A."/>
            <person name="Lutzoni F."/>
            <person name="Magnuson J."/>
            <person name="Mondo S."/>
            <person name="Nolan M."/>
            <person name="Ohm R."/>
            <person name="Pangilinan J."/>
            <person name="Park H.-J."/>
            <person name="Ramirez L."/>
            <person name="Alfaro M."/>
            <person name="Sun H."/>
            <person name="Tritt A."/>
            <person name="Yoshinaga Y."/>
            <person name="Zwiers L.-H."/>
            <person name="Turgeon B."/>
            <person name="Goodwin S."/>
            <person name="Spatafora J."/>
            <person name="Crous P."/>
            <person name="Grigoriev I."/>
        </authorList>
    </citation>
    <scope>NUCLEOTIDE SEQUENCE</scope>
    <source>
        <strain evidence="2">HMLAC05119</strain>
    </source>
</reference>